<proteinExistence type="predicted"/>
<keyword evidence="2" id="KW-0812">Transmembrane</keyword>
<protein>
    <submittedName>
        <fullName evidence="3">Uncharacterized protein</fullName>
    </submittedName>
</protein>
<dbReference type="EMBL" id="JACOOE010000008">
    <property type="protein sequence ID" value="MBC5606183.1"/>
    <property type="molecule type" value="Genomic_DNA"/>
</dbReference>
<evidence type="ECO:0000256" key="1">
    <source>
        <dbReference type="SAM" id="MobiDB-lite"/>
    </source>
</evidence>
<keyword evidence="2" id="KW-1133">Transmembrane helix</keyword>
<gene>
    <name evidence="3" type="ORF">H8S67_16105</name>
</gene>
<sequence>MNFTAWFFITVIVTIVTIGVNSTLCTYWGYKYKSQQDTEKKPDAKEEEERCPRMKVTGFK</sequence>
<dbReference type="RefSeq" id="WP_186967989.1">
    <property type="nucleotide sequence ID" value="NZ_JACOOE010000008.1"/>
</dbReference>
<evidence type="ECO:0000313" key="4">
    <source>
        <dbReference type="Proteomes" id="UP000600600"/>
    </source>
</evidence>
<comment type="caution">
    <text evidence="3">The sequence shown here is derived from an EMBL/GenBank/DDBJ whole genome shotgun (WGS) entry which is preliminary data.</text>
</comment>
<feature type="transmembrane region" description="Helical" evidence="2">
    <location>
        <begin position="6"/>
        <end position="30"/>
    </location>
</feature>
<keyword evidence="4" id="KW-1185">Reference proteome</keyword>
<keyword evidence="2" id="KW-0472">Membrane</keyword>
<evidence type="ECO:0000313" key="3">
    <source>
        <dbReference type="EMBL" id="MBC5606183.1"/>
    </source>
</evidence>
<evidence type="ECO:0000256" key="2">
    <source>
        <dbReference type="SAM" id="Phobius"/>
    </source>
</evidence>
<organism evidence="3 4">
    <name type="scientific">Bacteroides difficilis</name>
    <dbReference type="NCBI Taxonomy" id="2763021"/>
    <lineage>
        <taxon>Bacteria</taxon>
        <taxon>Pseudomonadati</taxon>
        <taxon>Bacteroidota</taxon>
        <taxon>Bacteroidia</taxon>
        <taxon>Bacteroidales</taxon>
        <taxon>Bacteroidaceae</taxon>
        <taxon>Bacteroides</taxon>
    </lineage>
</organism>
<name>A0ABR7CEK4_9BACE</name>
<feature type="region of interest" description="Disordered" evidence="1">
    <location>
        <begin position="34"/>
        <end position="60"/>
    </location>
</feature>
<reference evidence="3 4" key="1">
    <citation type="submission" date="2020-08" db="EMBL/GenBank/DDBJ databases">
        <title>Genome public.</title>
        <authorList>
            <person name="Liu C."/>
            <person name="Sun Q."/>
        </authorList>
    </citation>
    <scope>NUCLEOTIDE SEQUENCE [LARGE SCALE GENOMIC DNA]</scope>
    <source>
        <strain evidence="3 4">M27</strain>
    </source>
</reference>
<accession>A0ABR7CEK4</accession>
<feature type="compositionally biased region" description="Basic and acidic residues" evidence="1">
    <location>
        <begin position="34"/>
        <end position="52"/>
    </location>
</feature>
<dbReference type="Proteomes" id="UP000600600">
    <property type="component" value="Unassembled WGS sequence"/>
</dbReference>